<comment type="caution">
    <text evidence="1">The sequence shown here is derived from an EMBL/GenBank/DDBJ whole genome shotgun (WGS) entry which is preliminary data.</text>
</comment>
<organism evidence="1 2">
    <name type="scientific">Digitaria exilis</name>
    <dbReference type="NCBI Taxonomy" id="1010633"/>
    <lineage>
        <taxon>Eukaryota</taxon>
        <taxon>Viridiplantae</taxon>
        <taxon>Streptophyta</taxon>
        <taxon>Embryophyta</taxon>
        <taxon>Tracheophyta</taxon>
        <taxon>Spermatophyta</taxon>
        <taxon>Magnoliopsida</taxon>
        <taxon>Liliopsida</taxon>
        <taxon>Poales</taxon>
        <taxon>Poaceae</taxon>
        <taxon>PACMAD clade</taxon>
        <taxon>Panicoideae</taxon>
        <taxon>Panicodae</taxon>
        <taxon>Paniceae</taxon>
        <taxon>Anthephorinae</taxon>
        <taxon>Digitaria</taxon>
    </lineage>
</organism>
<gene>
    <name evidence="1" type="ORF">HU200_021726</name>
</gene>
<evidence type="ECO:0000313" key="2">
    <source>
        <dbReference type="Proteomes" id="UP000636709"/>
    </source>
</evidence>
<accession>A0A835KB76</accession>
<dbReference type="AlphaFoldDB" id="A0A835KB76"/>
<protein>
    <submittedName>
        <fullName evidence="1">Uncharacterized protein</fullName>
    </submittedName>
</protein>
<sequence length="189" mass="20695">MCIPVTVIQQRQLDPGSPSIHRQGVEASAFISPLDLVRLPTFLLPLAPIWPPLPPNQSFPCLKSILPMPNRRVIPLKLTQTPPIRPKISNPQTLEVIPKGTHAPLLSEVPSPATHLVMPPPQPHPATTVPFHVQTKHLVPPRNNAVHGSLLDPMVAPWCTTTIHGGLIPTRTLVATCEPRCICISYPNY</sequence>
<proteinExistence type="predicted"/>
<evidence type="ECO:0000313" key="1">
    <source>
        <dbReference type="EMBL" id="KAF8723754.1"/>
    </source>
</evidence>
<dbReference type="EMBL" id="JACEFO010001666">
    <property type="protein sequence ID" value="KAF8723754.1"/>
    <property type="molecule type" value="Genomic_DNA"/>
</dbReference>
<reference evidence="1" key="1">
    <citation type="submission" date="2020-07" db="EMBL/GenBank/DDBJ databases">
        <title>Genome sequence and genetic diversity analysis of an under-domesticated orphan crop, white fonio (Digitaria exilis).</title>
        <authorList>
            <person name="Bennetzen J.L."/>
            <person name="Chen S."/>
            <person name="Ma X."/>
            <person name="Wang X."/>
            <person name="Yssel A.E.J."/>
            <person name="Chaluvadi S.R."/>
            <person name="Johnson M."/>
            <person name="Gangashetty P."/>
            <person name="Hamidou F."/>
            <person name="Sanogo M.D."/>
            <person name="Zwaenepoel A."/>
            <person name="Wallace J."/>
            <person name="Van De Peer Y."/>
            <person name="Van Deynze A."/>
        </authorList>
    </citation>
    <scope>NUCLEOTIDE SEQUENCE</scope>
    <source>
        <tissue evidence="1">Leaves</tissue>
    </source>
</reference>
<name>A0A835KB76_9POAL</name>
<keyword evidence="2" id="KW-1185">Reference proteome</keyword>
<dbReference type="Proteomes" id="UP000636709">
    <property type="component" value="Unassembled WGS sequence"/>
</dbReference>